<keyword evidence="1" id="KW-0812">Transmembrane</keyword>
<evidence type="ECO:0000313" key="2">
    <source>
        <dbReference type="EMBL" id="OCT87964.1"/>
    </source>
</evidence>
<keyword evidence="1" id="KW-0472">Membrane</keyword>
<keyword evidence="1" id="KW-1133">Transmembrane helix</keyword>
<gene>
    <name evidence="2" type="ORF">XELAEV_18016593mg</name>
</gene>
<name>A0A974HRX0_XENLA</name>
<feature type="transmembrane region" description="Helical" evidence="1">
    <location>
        <begin position="44"/>
        <end position="69"/>
    </location>
</feature>
<reference evidence="3" key="1">
    <citation type="journal article" date="2016" name="Nature">
        <title>Genome evolution in the allotetraploid frog Xenopus laevis.</title>
        <authorList>
            <person name="Session A.M."/>
            <person name="Uno Y."/>
            <person name="Kwon T."/>
            <person name="Chapman J.A."/>
            <person name="Toyoda A."/>
            <person name="Takahashi S."/>
            <person name="Fukui A."/>
            <person name="Hikosaka A."/>
            <person name="Suzuki A."/>
            <person name="Kondo M."/>
            <person name="van Heeringen S.J."/>
            <person name="Quigley I."/>
            <person name="Heinz S."/>
            <person name="Ogino H."/>
            <person name="Ochi H."/>
            <person name="Hellsten U."/>
            <person name="Lyons J.B."/>
            <person name="Simakov O."/>
            <person name="Putnam N."/>
            <person name="Stites J."/>
            <person name="Kuroki Y."/>
            <person name="Tanaka T."/>
            <person name="Michiue T."/>
            <person name="Watanabe M."/>
            <person name="Bogdanovic O."/>
            <person name="Lister R."/>
            <person name="Georgiou G."/>
            <person name="Paranjpe S.S."/>
            <person name="van Kruijsbergen I."/>
            <person name="Shu S."/>
            <person name="Carlson J."/>
            <person name="Kinoshita T."/>
            <person name="Ohta Y."/>
            <person name="Mawaribuchi S."/>
            <person name="Jenkins J."/>
            <person name="Grimwood J."/>
            <person name="Schmutz J."/>
            <person name="Mitros T."/>
            <person name="Mozaffari S.V."/>
            <person name="Suzuki Y."/>
            <person name="Haramoto Y."/>
            <person name="Yamamoto T.S."/>
            <person name="Takagi C."/>
            <person name="Heald R."/>
            <person name="Miller K."/>
            <person name="Haudenschild C."/>
            <person name="Kitzman J."/>
            <person name="Nakayama T."/>
            <person name="Izutsu Y."/>
            <person name="Robert J."/>
            <person name="Fortriede J."/>
            <person name="Burns K."/>
            <person name="Lotay V."/>
            <person name="Karimi K."/>
            <person name="Yasuoka Y."/>
            <person name="Dichmann D.S."/>
            <person name="Flajnik M.F."/>
            <person name="Houston D.W."/>
            <person name="Shendure J."/>
            <person name="DuPasquier L."/>
            <person name="Vize P.D."/>
            <person name="Zorn A.M."/>
            <person name="Ito M."/>
            <person name="Marcotte E.M."/>
            <person name="Wallingford J.B."/>
            <person name="Ito Y."/>
            <person name="Asashima M."/>
            <person name="Ueno N."/>
            <person name="Matsuda Y."/>
            <person name="Veenstra G.J."/>
            <person name="Fujiyama A."/>
            <person name="Harland R.M."/>
            <person name="Taira M."/>
            <person name="Rokhsar D.S."/>
        </authorList>
    </citation>
    <scope>NUCLEOTIDE SEQUENCE [LARGE SCALE GENOMIC DNA]</scope>
    <source>
        <strain evidence="3">J</strain>
    </source>
</reference>
<dbReference type="AlphaFoldDB" id="A0A974HRX0"/>
<feature type="transmembrane region" description="Helical" evidence="1">
    <location>
        <begin position="12"/>
        <end position="38"/>
    </location>
</feature>
<dbReference type="EMBL" id="CM004470">
    <property type="protein sequence ID" value="OCT87964.1"/>
    <property type="molecule type" value="Genomic_DNA"/>
</dbReference>
<sequence>MKIHININGTSFYQNLFLLCAVNINMSLYFSSYFYFYISFLIDFHLICTGIVFCLSSSLCITSSAYLIIRK</sequence>
<evidence type="ECO:0000256" key="1">
    <source>
        <dbReference type="SAM" id="Phobius"/>
    </source>
</evidence>
<organism evidence="2 3">
    <name type="scientific">Xenopus laevis</name>
    <name type="common">African clawed frog</name>
    <dbReference type="NCBI Taxonomy" id="8355"/>
    <lineage>
        <taxon>Eukaryota</taxon>
        <taxon>Metazoa</taxon>
        <taxon>Chordata</taxon>
        <taxon>Craniata</taxon>
        <taxon>Vertebrata</taxon>
        <taxon>Euteleostomi</taxon>
        <taxon>Amphibia</taxon>
        <taxon>Batrachia</taxon>
        <taxon>Anura</taxon>
        <taxon>Pipoidea</taxon>
        <taxon>Pipidae</taxon>
        <taxon>Xenopodinae</taxon>
        <taxon>Xenopus</taxon>
        <taxon>Xenopus</taxon>
    </lineage>
</organism>
<evidence type="ECO:0000313" key="3">
    <source>
        <dbReference type="Proteomes" id="UP000694892"/>
    </source>
</evidence>
<proteinExistence type="predicted"/>
<dbReference type="Proteomes" id="UP000694892">
    <property type="component" value="Chromosome 3L"/>
</dbReference>
<accession>A0A974HRX0</accession>
<protein>
    <submittedName>
        <fullName evidence="2">Uncharacterized protein</fullName>
    </submittedName>
</protein>